<evidence type="ECO:0000313" key="11">
    <source>
        <dbReference type="Proteomes" id="UP000516957"/>
    </source>
</evidence>
<dbReference type="GO" id="GO:0004020">
    <property type="term" value="F:adenylylsulfate kinase activity"/>
    <property type="evidence" value="ECO:0007669"/>
    <property type="project" value="UniProtKB-UniRule"/>
</dbReference>
<comment type="function">
    <text evidence="2 8">Catalyzes the synthesis of activated sulfate.</text>
</comment>
<dbReference type="SUPFAM" id="SSF52788">
    <property type="entry name" value="Phosphotyrosine protein phosphatases I"/>
    <property type="match status" value="1"/>
</dbReference>
<keyword evidence="5 8" id="KW-0808">Transferase</keyword>
<evidence type="ECO:0000256" key="4">
    <source>
        <dbReference type="ARBA" id="ARBA00012121"/>
    </source>
</evidence>
<dbReference type="HAMAP" id="MF_00065">
    <property type="entry name" value="Adenylyl_sulf_kinase"/>
    <property type="match status" value="1"/>
</dbReference>
<dbReference type="UniPathway" id="UPA00140">
    <property type="reaction ID" value="UER00205"/>
</dbReference>
<keyword evidence="10" id="KW-0548">Nucleotidyltransferase</keyword>
<reference evidence="10 11" key="1">
    <citation type="submission" date="2020-07" db="EMBL/GenBank/DDBJ databases">
        <title>Sequencing the genomes of 1000 actinobacteria strains.</title>
        <authorList>
            <person name="Klenk H.-P."/>
        </authorList>
    </citation>
    <scope>NUCLEOTIDE SEQUENCE [LARGE SCALE GENOMIC DNA]</scope>
    <source>
        <strain evidence="10 11">DSM 18965</strain>
    </source>
</reference>
<comment type="catalytic activity">
    <reaction evidence="1 8">
        <text>adenosine 5'-phosphosulfate + ATP = 3'-phosphoadenylyl sulfate + ADP + H(+)</text>
        <dbReference type="Rhea" id="RHEA:24152"/>
        <dbReference type="ChEBI" id="CHEBI:15378"/>
        <dbReference type="ChEBI" id="CHEBI:30616"/>
        <dbReference type="ChEBI" id="CHEBI:58243"/>
        <dbReference type="ChEBI" id="CHEBI:58339"/>
        <dbReference type="ChEBI" id="CHEBI:456216"/>
        <dbReference type="EC" id="2.7.1.25"/>
    </reaction>
</comment>
<evidence type="ECO:0000256" key="3">
    <source>
        <dbReference type="ARBA" id="ARBA00004806"/>
    </source>
</evidence>
<evidence type="ECO:0000256" key="5">
    <source>
        <dbReference type="ARBA" id="ARBA00022679"/>
    </source>
</evidence>
<dbReference type="InterPro" id="IPR059117">
    <property type="entry name" value="APS_kinase_dom"/>
</dbReference>
<evidence type="ECO:0000259" key="9">
    <source>
        <dbReference type="SMART" id="SM00226"/>
    </source>
</evidence>
<dbReference type="Pfam" id="PF01451">
    <property type="entry name" value="LMWPc"/>
    <property type="match status" value="1"/>
</dbReference>
<evidence type="ECO:0000256" key="2">
    <source>
        <dbReference type="ARBA" id="ARBA00002632"/>
    </source>
</evidence>
<dbReference type="SUPFAM" id="SSF52540">
    <property type="entry name" value="P-loop containing nucleoside triphosphate hydrolases"/>
    <property type="match status" value="1"/>
</dbReference>
<feature type="binding site" evidence="8">
    <location>
        <begin position="229"/>
        <end position="236"/>
    </location>
    <ligand>
        <name>ATP</name>
        <dbReference type="ChEBI" id="CHEBI:30616"/>
    </ligand>
</feature>
<accession>A0A7Y9F0W5</accession>
<dbReference type="SMART" id="SM00226">
    <property type="entry name" value="LMWPc"/>
    <property type="match status" value="1"/>
</dbReference>
<gene>
    <name evidence="8" type="primary">cysC</name>
    <name evidence="10" type="ORF">BKA08_001808</name>
</gene>
<evidence type="ECO:0000256" key="1">
    <source>
        <dbReference type="ARBA" id="ARBA00001823"/>
    </source>
</evidence>
<dbReference type="NCBIfam" id="TIGR00455">
    <property type="entry name" value="apsK"/>
    <property type="match status" value="1"/>
</dbReference>
<evidence type="ECO:0000256" key="7">
    <source>
        <dbReference type="ARBA" id="ARBA00022840"/>
    </source>
</evidence>
<dbReference type="Gene3D" id="3.40.50.2300">
    <property type="match status" value="1"/>
</dbReference>
<comment type="caution">
    <text evidence="8">Lacks conserved residue(s) required for the propagation of feature annotation.</text>
</comment>
<evidence type="ECO:0000313" key="10">
    <source>
        <dbReference type="EMBL" id="NYD57570.1"/>
    </source>
</evidence>
<dbReference type="RefSeq" id="WP_179615317.1">
    <property type="nucleotide sequence ID" value="NZ_CP059163.1"/>
</dbReference>
<dbReference type="GO" id="GO:0070814">
    <property type="term" value="P:hydrogen sulfide biosynthetic process"/>
    <property type="evidence" value="ECO:0007669"/>
    <property type="project" value="UniProtKB-UniRule"/>
</dbReference>
<evidence type="ECO:0000256" key="8">
    <source>
        <dbReference type="HAMAP-Rule" id="MF_00065"/>
    </source>
</evidence>
<comment type="similarity">
    <text evidence="8">Belongs to the APS kinase family.</text>
</comment>
<dbReference type="Gene3D" id="3.40.50.300">
    <property type="entry name" value="P-loop containing nucleotide triphosphate hydrolases"/>
    <property type="match status" value="1"/>
</dbReference>
<protein>
    <recommendedName>
        <fullName evidence="4 8">Adenylyl-sulfate kinase</fullName>
        <ecNumber evidence="4 8">2.7.1.25</ecNumber>
    </recommendedName>
    <alternativeName>
        <fullName evidence="8">APS kinase</fullName>
    </alternativeName>
    <alternativeName>
        <fullName evidence="8">ATP adenosine-5'-phosphosulfate 3'-phosphotransferase</fullName>
    </alternativeName>
    <alternativeName>
        <fullName evidence="8">Adenosine-5'-phosphosulfate kinase</fullName>
    </alternativeName>
</protein>
<dbReference type="NCBIfam" id="NF003013">
    <property type="entry name" value="PRK03846.1"/>
    <property type="match status" value="1"/>
</dbReference>
<dbReference type="GO" id="GO:0005737">
    <property type="term" value="C:cytoplasm"/>
    <property type="evidence" value="ECO:0007669"/>
    <property type="project" value="TreeGrafter"/>
</dbReference>
<dbReference type="PANTHER" id="PTHR42700">
    <property type="entry name" value="SULFATE ADENYLYLTRANSFERASE"/>
    <property type="match status" value="1"/>
</dbReference>
<dbReference type="InterPro" id="IPR002891">
    <property type="entry name" value="APS"/>
</dbReference>
<name>A0A7Y9F0W5_9ACTN</name>
<evidence type="ECO:0000256" key="6">
    <source>
        <dbReference type="ARBA" id="ARBA00022741"/>
    </source>
</evidence>
<keyword evidence="11" id="KW-1185">Reference proteome</keyword>
<dbReference type="EC" id="2.7.1.25" evidence="4 8"/>
<dbReference type="EMBL" id="JACCBE010000001">
    <property type="protein sequence ID" value="NYD57570.1"/>
    <property type="molecule type" value="Genomic_DNA"/>
</dbReference>
<proteinExistence type="inferred from homology"/>
<dbReference type="GO" id="GO:0004781">
    <property type="term" value="F:sulfate adenylyltransferase (ATP) activity"/>
    <property type="evidence" value="ECO:0007669"/>
    <property type="project" value="TreeGrafter"/>
</dbReference>
<keyword evidence="7 8" id="KW-0067">ATP-binding</keyword>
<sequence length="626" mass="66583">MSYPQHCPGPRELDDLELLTTGALSPITAFNEPGSPVTLTLPTDVEAAAQAAGGVELVDPEGLPLARVSVPGGVVEPLTHAQYGPFRRYYLSPAQAREQHGDRTVVPVVDALTEQQIQRIADAGPVLLLALVGTGTPDLTATALIRATLAAAARLDDAAVVAVPLASRGNAEVDHALGAQVARTYACDADVLALPDAGLDDTYSDDIAAIVAADQPRPEEQGLVLFFTGLSGSGKSTLAQALMDRILEQGTRTITSLDGDVVRRNLSAGLTFSKADRETNIRRIGWVAAEISRHRGLAVVSPIAPFEETRQQVRAMVDEAGGAFFLVHVATPLEECERRDRKGLYAKARRGEIPEFTGISSPYEEPQDADVRVDTTGRTIDEALQDVIDALAEAGYLDLRTSAPQSEGPAPLVEQGGALATTVRRNPVTDAPTSHTEVEEGEPALASKPLKVLFVCTANICRSPYMELTARHLAAGDPTLEFASAGTHGLADEPMNQPMVDVLAAGTEGSDSFRSRRLTPEHLAWADVVLTAEASHRQFILDDDPALFRTVFSLGQFVESIGALDGDLHGRELLTALQQRRGPASEDLDVADPYRRGDAAARTAADHLDRLLRAAVTALSSARKAN</sequence>
<dbReference type="Pfam" id="PF01583">
    <property type="entry name" value="APS_kinase"/>
    <property type="match status" value="1"/>
</dbReference>
<dbReference type="GO" id="GO:0010134">
    <property type="term" value="P:sulfate assimilation via adenylyl sulfate reduction"/>
    <property type="evidence" value="ECO:0007669"/>
    <property type="project" value="TreeGrafter"/>
</dbReference>
<dbReference type="GO" id="GO:0019379">
    <property type="term" value="P:sulfate assimilation, phosphoadenylyl sulfate reduction by phosphoadenylyl-sulfate reductase (thioredoxin)"/>
    <property type="evidence" value="ECO:0007669"/>
    <property type="project" value="TreeGrafter"/>
</dbReference>
<organism evidence="10 11">
    <name type="scientific">Nocardioides marinisabuli</name>
    <dbReference type="NCBI Taxonomy" id="419476"/>
    <lineage>
        <taxon>Bacteria</taxon>
        <taxon>Bacillati</taxon>
        <taxon>Actinomycetota</taxon>
        <taxon>Actinomycetes</taxon>
        <taxon>Propionibacteriales</taxon>
        <taxon>Nocardioidaceae</taxon>
        <taxon>Nocardioides</taxon>
    </lineage>
</organism>
<dbReference type="GO" id="GO:0005524">
    <property type="term" value="F:ATP binding"/>
    <property type="evidence" value="ECO:0007669"/>
    <property type="project" value="UniProtKB-UniRule"/>
</dbReference>
<comment type="caution">
    <text evidence="10">The sequence shown here is derived from an EMBL/GenBank/DDBJ whole genome shotgun (WGS) entry which is preliminary data.</text>
</comment>
<keyword evidence="8" id="KW-0418">Kinase</keyword>
<keyword evidence="6 8" id="KW-0547">Nucleotide-binding</keyword>
<dbReference type="InterPro" id="IPR023485">
    <property type="entry name" value="Ptyr_pPase"/>
</dbReference>
<dbReference type="InterPro" id="IPR036196">
    <property type="entry name" value="Ptyr_pPase_sf"/>
</dbReference>
<comment type="pathway">
    <text evidence="3 8">Sulfur metabolism; hydrogen sulfide biosynthesis; sulfite from sulfate: step 2/3.</text>
</comment>
<dbReference type="PANTHER" id="PTHR42700:SF1">
    <property type="entry name" value="SULFATE ADENYLYLTRANSFERASE"/>
    <property type="match status" value="1"/>
</dbReference>
<feature type="domain" description="Phosphotyrosine protein phosphatase I" evidence="9">
    <location>
        <begin position="450"/>
        <end position="618"/>
    </location>
</feature>
<dbReference type="Proteomes" id="UP000516957">
    <property type="component" value="Unassembled WGS sequence"/>
</dbReference>
<dbReference type="InterPro" id="IPR027417">
    <property type="entry name" value="P-loop_NTPase"/>
</dbReference>
<dbReference type="InterPro" id="IPR050512">
    <property type="entry name" value="Sulf_AdTrans/APS_kinase"/>
</dbReference>
<dbReference type="CDD" id="cd02027">
    <property type="entry name" value="APSK"/>
    <property type="match status" value="1"/>
</dbReference>
<keyword evidence="8" id="KW-0597">Phosphoprotein</keyword>
<dbReference type="AlphaFoldDB" id="A0A7Y9F0W5"/>
<dbReference type="FunFam" id="3.40.50.300:FF:000802">
    <property type="entry name" value="Sulfate adenylyltransferase"/>
    <property type="match status" value="1"/>
</dbReference>